<keyword evidence="14" id="KW-1185">Reference proteome</keyword>
<feature type="compositionally biased region" description="Polar residues" evidence="12">
    <location>
        <begin position="447"/>
        <end position="464"/>
    </location>
</feature>
<dbReference type="GO" id="GO:0005737">
    <property type="term" value="C:cytoplasm"/>
    <property type="evidence" value="ECO:0007669"/>
    <property type="project" value="UniProtKB-SubCell"/>
</dbReference>
<evidence type="ECO:0000256" key="9">
    <source>
        <dbReference type="ARBA" id="ARBA00023242"/>
    </source>
</evidence>
<comment type="caution">
    <text evidence="13">The sequence shown here is derived from an EMBL/GenBank/DDBJ whole genome shotgun (WGS) entry which is preliminary data.</text>
</comment>
<dbReference type="SUPFAM" id="SSF52540">
    <property type="entry name" value="P-loop containing nucleoside triphosphate hydrolases"/>
    <property type="match status" value="1"/>
</dbReference>
<evidence type="ECO:0000313" key="13">
    <source>
        <dbReference type="EMBL" id="KAK8778272.1"/>
    </source>
</evidence>
<evidence type="ECO:0000313" key="14">
    <source>
        <dbReference type="Proteomes" id="UP001321473"/>
    </source>
</evidence>
<dbReference type="GO" id="GO:0005634">
    <property type="term" value="C:nucleus"/>
    <property type="evidence" value="ECO:0007669"/>
    <property type="project" value="UniProtKB-SubCell"/>
</dbReference>
<evidence type="ECO:0000256" key="2">
    <source>
        <dbReference type="ARBA" id="ARBA00004496"/>
    </source>
</evidence>
<gene>
    <name evidence="13" type="ORF">V5799_020386</name>
</gene>
<dbReference type="GO" id="GO:2000042">
    <property type="term" value="P:negative regulation of double-strand break repair via homologous recombination"/>
    <property type="evidence" value="ECO:0007669"/>
    <property type="project" value="InterPro"/>
</dbReference>
<dbReference type="EMBL" id="JARKHS020010942">
    <property type="protein sequence ID" value="KAK8778272.1"/>
    <property type="molecule type" value="Genomic_DNA"/>
</dbReference>
<evidence type="ECO:0000256" key="1">
    <source>
        <dbReference type="ARBA" id="ARBA00004123"/>
    </source>
</evidence>
<evidence type="ECO:0000256" key="12">
    <source>
        <dbReference type="SAM" id="MobiDB-lite"/>
    </source>
</evidence>
<name>A0AAQ4EUA9_AMBAM</name>
<sequence>MRLSKSAVQFEQSEPECVQEYVEFLSQTNTVNGWQILRKFRDALEDDSTFAAQFANSVFLVYGPITEEFGKECVDLLSQGRKIRRIVTEAPLDMSANEVYNIEDVSVSSEVAEVPKPDRSAVEKWDSNTVGYMVCITNAFIRVLLNSSDELALATAMASPIVELPHDGFTQLKLLSLNKKTPMCQTAILHVKRAKLGGESYAMPEDRPLKRYVCKLEEFVKLLSDLQNKIEVVPTADAAAVIIRTLVLRIKAAKRHGLVKERVAHFLNELTRLARRFQDEESTGNVDDAKDTVQGSATLNILQRLSDFLSTRRISCLRAELIYNYGNHGTPLNIPEMMKYFRTPVSEDEDDDDYDVPLHERLAKNCQSHSEKAFLFWLHAEAEKKNKRKSRRSKQQLEQQLEHELYIPPKVYAVTDEAPLAELKSAGKKAAKRSILADISGTKKKASNNSSTDQARITSFFSKA</sequence>
<evidence type="ECO:0000256" key="10">
    <source>
        <dbReference type="ARBA" id="ARBA00031632"/>
    </source>
</evidence>
<dbReference type="Gene3D" id="1.10.486.10">
    <property type="entry name" value="PCRA, domain 4"/>
    <property type="match status" value="1"/>
</dbReference>
<reference evidence="13 14" key="1">
    <citation type="journal article" date="2023" name="Arcadia Sci">
        <title>De novo assembly of a long-read Amblyomma americanum tick genome.</title>
        <authorList>
            <person name="Chou S."/>
            <person name="Poskanzer K.E."/>
            <person name="Rollins M."/>
            <person name="Thuy-Boun P.S."/>
        </authorList>
    </citation>
    <scope>NUCLEOTIDE SEQUENCE [LARGE SCALE GENOMIC DNA]</scope>
    <source>
        <strain evidence="13">F_SG_1</strain>
        <tissue evidence="13">Salivary glands</tissue>
    </source>
</reference>
<comment type="subcellular location">
    <subcellularLocation>
        <location evidence="2">Cytoplasm</location>
    </subcellularLocation>
    <subcellularLocation>
        <location evidence="1">Nucleus</location>
    </subcellularLocation>
</comment>
<organism evidence="13 14">
    <name type="scientific">Amblyomma americanum</name>
    <name type="common">Lone star tick</name>
    <dbReference type="NCBI Taxonomy" id="6943"/>
    <lineage>
        <taxon>Eukaryota</taxon>
        <taxon>Metazoa</taxon>
        <taxon>Ecdysozoa</taxon>
        <taxon>Arthropoda</taxon>
        <taxon>Chelicerata</taxon>
        <taxon>Arachnida</taxon>
        <taxon>Acari</taxon>
        <taxon>Parasitiformes</taxon>
        <taxon>Ixodida</taxon>
        <taxon>Ixodoidea</taxon>
        <taxon>Ixodidae</taxon>
        <taxon>Amblyomminae</taxon>
        <taxon>Amblyomma</taxon>
    </lineage>
</organism>
<dbReference type="InterPro" id="IPR027417">
    <property type="entry name" value="P-loop_NTPase"/>
</dbReference>
<keyword evidence="5" id="KW-0963">Cytoplasm</keyword>
<protein>
    <recommendedName>
        <fullName evidence="4">PCNA-interacting partner</fullName>
    </recommendedName>
    <alternativeName>
        <fullName evidence="10">PARP-1 binding protein</fullName>
    </alternativeName>
    <alternativeName>
        <fullName evidence="11">PARP1-binding protein</fullName>
    </alternativeName>
</protein>
<dbReference type="GO" id="GO:0006281">
    <property type="term" value="P:DNA repair"/>
    <property type="evidence" value="ECO:0007669"/>
    <property type="project" value="UniProtKB-KW"/>
</dbReference>
<evidence type="ECO:0000256" key="6">
    <source>
        <dbReference type="ARBA" id="ARBA00022763"/>
    </source>
</evidence>
<dbReference type="PANTHER" id="PTHR32121">
    <property type="entry name" value="PCNA-INTERACTING PARTNER"/>
    <property type="match status" value="1"/>
</dbReference>
<evidence type="ECO:0000256" key="4">
    <source>
        <dbReference type="ARBA" id="ARBA00014320"/>
    </source>
</evidence>
<evidence type="ECO:0000256" key="8">
    <source>
        <dbReference type="ARBA" id="ARBA00023204"/>
    </source>
</evidence>
<evidence type="ECO:0000256" key="11">
    <source>
        <dbReference type="ARBA" id="ARBA00032731"/>
    </source>
</evidence>
<dbReference type="GO" id="GO:0003677">
    <property type="term" value="F:DNA binding"/>
    <property type="evidence" value="ECO:0007669"/>
    <property type="project" value="UniProtKB-KW"/>
</dbReference>
<dbReference type="InterPro" id="IPR038932">
    <property type="entry name" value="PARPBP"/>
</dbReference>
<keyword evidence="6" id="KW-0227">DNA damage</keyword>
<dbReference type="AlphaFoldDB" id="A0AAQ4EUA9"/>
<comment type="similarity">
    <text evidence="3">Belongs to the PARI family.</text>
</comment>
<dbReference type="Proteomes" id="UP001321473">
    <property type="component" value="Unassembled WGS sequence"/>
</dbReference>
<evidence type="ECO:0000256" key="5">
    <source>
        <dbReference type="ARBA" id="ARBA00022490"/>
    </source>
</evidence>
<keyword evidence="8" id="KW-0234">DNA repair</keyword>
<accession>A0AAQ4EUA9</accession>
<dbReference type="GO" id="GO:0000785">
    <property type="term" value="C:chromatin"/>
    <property type="evidence" value="ECO:0007669"/>
    <property type="project" value="TreeGrafter"/>
</dbReference>
<dbReference type="PANTHER" id="PTHR32121:SF0">
    <property type="entry name" value="PCNA-INTERACTING PARTNER"/>
    <property type="match status" value="1"/>
</dbReference>
<evidence type="ECO:0000256" key="7">
    <source>
        <dbReference type="ARBA" id="ARBA00023125"/>
    </source>
</evidence>
<keyword evidence="7" id="KW-0238">DNA-binding</keyword>
<evidence type="ECO:0000256" key="3">
    <source>
        <dbReference type="ARBA" id="ARBA00009135"/>
    </source>
</evidence>
<proteinExistence type="inferred from homology"/>
<feature type="region of interest" description="Disordered" evidence="12">
    <location>
        <begin position="439"/>
        <end position="464"/>
    </location>
</feature>
<keyword evidence="9" id="KW-0539">Nucleus</keyword>